<protein>
    <submittedName>
        <fullName evidence="1">Uncharacterized protein</fullName>
    </submittedName>
</protein>
<organism evidence="1 2">
    <name type="scientific">Devosia nitrariae</name>
    <dbReference type="NCBI Taxonomy" id="2071872"/>
    <lineage>
        <taxon>Bacteria</taxon>
        <taxon>Pseudomonadati</taxon>
        <taxon>Pseudomonadota</taxon>
        <taxon>Alphaproteobacteria</taxon>
        <taxon>Hyphomicrobiales</taxon>
        <taxon>Devosiaceae</taxon>
        <taxon>Devosia</taxon>
    </lineage>
</organism>
<dbReference type="EMBL" id="BSNS01000004">
    <property type="protein sequence ID" value="GLQ53610.1"/>
    <property type="molecule type" value="Genomic_DNA"/>
</dbReference>
<gene>
    <name evidence="1" type="ORF">GCM10010862_08690</name>
</gene>
<evidence type="ECO:0000313" key="2">
    <source>
        <dbReference type="Proteomes" id="UP001156691"/>
    </source>
</evidence>
<proteinExistence type="predicted"/>
<accession>A0ABQ5W118</accession>
<sequence length="239" mass="26388">MADIRIRINRKALRQAEQALEAVPGVVARAAQSAYNGIALQARDEVRTAADRHFDNPEPQTLDAFYARQRRHASVHDVDDVTAAVGIREPAARWLGYHLGRHDQERLPGEIGPANAAIMIPRPENLDLPEVRELGVDVTLTKGGNMPMGMLRKLFSMTGPGGALFWGQLRPGGQRGIWARPLRKKGVKGQSAPKLIVAAVDRANYQPSFERPMRAAIRRATKTLPSRLTRAMRRTGSGR</sequence>
<dbReference type="Proteomes" id="UP001156691">
    <property type="component" value="Unassembled WGS sequence"/>
</dbReference>
<evidence type="ECO:0000313" key="1">
    <source>
        <dbReference type="EMBL" id="GLQ53610.1"/>
    </source>
</evidence>
<keyword evidence="2" id="KW-1185">Reference proteome</keyword>
<comment type="caution">
    <text evidence="1">The sequence shown here is derived from an EMBL/GenBank/DDBJ whole genome shotgun (WGS) entry which is preliminary data.</text>
</comment>
<reference evidence="2" key="1">
    <citation type="journal article" date="2019" name="Int. J. Syst. Evol. Microbiol.">
        <title>The Global Catalogue of Microorganisms (GCM) 10K type strain sequencing project: providing services to taxonomists for standard genome sequencing and annotation.</title>
        <authorList>
            <consortium name="The Broad Institute Genomics Platform"/>
            <consortium name="The Broad Institute Genome Sequencing Center for Infectious Disease"/>
            <person name="Wu L."/>
            <person name="Ma J."/>
        </authorList>
    </citation>
    <scope>NUCLEOTIDE SEQUENCE [LARGE SCALE GENOMIC DNA]</scope>
    <source>
        <strain evidence="2">NBRC 112416</strain>
    </source>
</reference>
<dbReference type="RefSeq" id="WP_284339057.1">
    <property type="nucleotide sequence ID" value="NZ_BSNS01000004.1"/>
</dbReference>
<name>A0ABQ5W118_9HYPH</name>